<dbReference type="InterPro" id="IPR036396">
    <property type="entry name" value="Cyt_P450_sf"/>
</dbReference>
<evidence type="ECO:0000256" key="2">
    <source>
        <dbReference type="ARBA" id="ARBA00022723"/>
    </source>
</evidence>
<protein>
    <submittedName>
        <fullName evidence="9">Cytochrome P450</fullName>
    </submittedName>
</protein>
<keyword evidence="5" id="KW-0503">Monooxygenase</keyword>
<dbReference type="Proteomes" id="UP000781932">
    <property type="component" value="Unassembled WGS sequence"/>
</dbReference>
<accession>A0A9P6HUQ9</accession>
<evidence type="ECO:0000313" key="10">
    <source>
        <dbReference type="Proteomes" id="UP000781932"/>
    </source>
</evidence>
<feature type="region of interest" description="Disordered" evidence="7">
    <location>
        <begin position="1"/>
        <end position="36"/>
    </location>
</feature>
<comment type="cofactor">
    <cofactor evidence="6">
        <name>heme</name>
        <dbReference type="ChEBI" id="CHEBI:30413"/>
    </cofactor>
</comment>
<evidence type="ECO:0000256" key="6">
    <source>
        <dbReference type="PIRSR" id="PIRSR602401-1"/>
    </source>
</evidence>
<dbReference type="GO" id="GO:0020037">
    <property type="term" value="F:heme binding"/>
    <property type="evidence" value="ECO:0007669"/>
    <property type="project" value="InterPro"/>
</dbReference>
<feature type="region of interest" description="Disordered" evidence="7">
    <location>
        <begin position="317"/>
        <end position="337"/>
    </location>
</feature>
<dbReference type="GO" id="GO:0003677">
    <property type="term" value="F:DNA binding"/>
    <property type="evidence" value="ECO:0007669"/>
    <property type="project" value="InterPro"/>
</dbReference>
<dbReference type="PANTHER" id="PTHR46300:SF2">
    <property type="entry name" value="CYTOCHROME P450 MONOOXYGENASE ALNH-RELATED"/>
    <property type="match status" value="1"/>
</dbReference>
<feature type="compositionally biased region" description="Acidic residues" evidence="7">
    <location>
        <begin position="185"/>
        <end position="236"/>
    </location>
</feature>
<dbReference type="AlphaFoldDB" id="A0A9P6HUQ9"/>
<dbReference type="GO" id="GO:0046982">
    <property type="term" value="F:protein heterodimerization activity"/>
    <property type="evidence" value="ECO:0007669"/>
    <property type="project" value="InterPro"/>
</dbReference>
<dbReference type="SUPFAM" id="SSF48264">
    <property type="entry name" value="Cytochrome P450"/>
    <property type="match status" value="1"/>
</dbReference>
<dbReference type="Gene3D" id="1.10.630.10">
    <property type="entry name" value="Cytochrome P450"/>
    <property type="match status" value="1"/>
</dbReference>
<dbReference type="Pfam" id="PF00125">
    <property type="entry name" value="Histone"/>
    <property type="match status" value="1"/>
</dbReference>
<dbReference type="GO" id="GO:0016705">
    <property type="term" value="F:oxidoreductase activity, acting on paired donors, with incorporation or reduction of molecular oxygen"/>
    <property type="evidence" value="ECO:0007669"/>
    <property type="project" value="InterPro"/>
</dbReference>
<organism evidence="9 10">
    <name type="scientific">Colletotrichum karsti</name>
    <dbReference type="NCBI Taxonomy" id="1095194"/>
    <lineage>
        <taxon>Eukaryota</taxon>
        <taxon>Fungi</taxon>
        <taxon>Dikarya</taxon>
        <taxon>Ascomycota</taxon>
        <taxon>Pezizomycotina</taxon>
        <taxon>Sordariomycetes</taxon>
        <taxon>Hypocreomycetidae</taxon>
        <taxon>Glomerellales</taxon>
        <taxon>Glomerellaceae</taxon>
        <taxon>Colletotrichum</taxon>
        <taxon>Colletotrichum boninense species complex</taxon>
    </lineage>
</organism>
<dbReference type="Pfam" id="PF00067">
    <property type="entry name" value="p450"/>
    <property type="match status" value="1"/>
</dbReference>
<dbReference type="InterPro" id="IPR009072">
    <property type="entry name" value="Histone-fold"/>
</dbReference>
<evidence type="ECO:0000256" key="3">
    <source>
        <dbReference type="ARBA" id="ARBA00023002"/>
    </source>
</evidence>
<evidence type="ECO:0000313" key="9">
    <source>
        <dbReference type="EMBL" id="KAF9871452.1"/>
    </source>
</evidence>
<name>A0A9P6HUQ9_9PEZI</name>
<reference evidence="9" key="1">
    <citation type="submission" date="2020-03" db="EMBL/GenBank/DDBJ databases">
        <authorList>
            <person name="He L."/>
        </authorList>
    </citation>
    <scope>NUCLEOTIDE SEQUENCE</scope>
    <source>
        <strain evidence="9">CkLH20</strain>
    </source>
</reference>
<reference evidence="9" key="2">
    <citation type="submission" date="2020-11" db="EMBL/GenBank/DDBJ databases">
        <title>Whole genome sequencing of Colletotrichum sp.</title>
        <authorList>
            <person name="Li H."/>
        </authorList>
    </citation>
    <scope>NUCLEOTIDE SEQUENCE</scope>
    <source>
        <strain evidence="9">CkLH20</strain>
    </source>
</reference>
<dbReference type="OrthoDB" id="1055148at2759"/>
<dbReference type="Gene3D" id="1.10.20.10">
    <property type="entry name" value="Histone, subunit A"/>
    <property type="match status" value="1"/>
</dbReference>
<comment type="similarity">
    <text evidence="1">Belongs to the cytochrome P450 family.</text>
</comment>
<dbReference type="PRINTS" id="PR00385">
    <property type="entry name" value="P450"/>
</dbReference>
<keyword evidence="6" id="KW-0349">Heme</keyword>
<dbReference type="CDD" id="cd11065">
    <property type="entry name" value="CYP64-like"/>
    <property type="match status" value="1"/>
</dbReference>
<keyword evidence="2 6" id="KW-0479">Metal-binding</keyword>
<dbReference type="RefSeq" id="XP_038740913.1">
    <property type="nucleotide sequence ID" value="XM_038893813.1"/>
</dbReference>
<dbReference type="InterPro" id="IPR001128">
    <property type="entry name" value="Cyt_P450"/>
</dbReference>
<evidence type="ECO:0000256" key="1">
    <source>
        <dbReference type="ARBA" id="ARBA00010617"/>
    </source>
</evidence>
<feature type="region of interest" description="Disordered" evidence="7">
    <location>
        <begin position="185"/>
        <end position="243"/>
    </location>
</feature>
<dbReference type="GeneID" id="62166887"/>
<dbReference type="EMBL" id="JAATWM020000045">
    <property type="protein sequence ID" value="KAF9871452.1"/>
    <property type="molecule type" value="Genomic_DNA"/>
</dbReference>
<evidence type="ECO:0000256" key="7">
    <source>
        <dbReference type="SAM" id="MobiDB-lite"/>
    </source>
</evidence>
<dbReference type="PRINTS" id="PR00463">
    <property type="entry name" value="EP450I"/>
</dbReference>
<dbReference type="PANTHER" id="PTHR46300">
    <property type="entry name" value="P450, PUTATIVE (EUROFUNG)-RELATED-RELATED"/>
    <property type="match status" value="1"/>
</dbReference>
<dbReference type="GO" id="GO:0005506">
    <property type="term" value="F:iron ion binding"/>
    <property type="evidence" value="ECO:0007669"/>
    <property type="project" value="InterPro"/>
</dbReference>
<dbReference type="GO" id="GO:0004497">
    <property type="term" value="F:monooxygenase activity"/>
    <property type="evidence" value="ECO:0007669"/>
    <property type="project" value="UniProtKB-KW"/>
</dbReference>
<feature type="domain" description="Core Histone H2A/H2B/H3" evidence="8">
    <location>
        <begin position="38"/>
        <end position="121"/>
    </location>
</feature>
<sequence length="858" mass="97094">MLHREVSASEYTSSSEEFSSEDDEPQSLESVSRESLELEKLQREMSSTDNMIPFEEFSSYVKHECRNANNVDPSIEISDEAIRALQAAAEDYAVRLFTISQRLAGHAGNQMLRFRDLDLAQKMIKACADGPVIGDGAWEESLHWISGNENQQYRSLSNAVNHGFPPARGLELIDPPTQIVENDELVEEGETDDDYYTDELTSESDTETDGEYESEEPDDNSTDDDEYDSEVTEESDISPPKTKLQELLDADAAERERLYFTKSFLFESPDAQGPGTNVAKSNKLTFANVARHDAPDDEGSKADDFSMSYLDSQLLAHSKGNESQENETENRKALFTEDEDAEIKQKISNYLSQTLKRPREGDEDESSQNLKRRRGSSRDRPVYSLILGTQVMIVLSSDQAVKDLLDKRSSIYSSRTDIYLGNLVGGNLRVVLMKYGDTWRMIRKIFHQVLHIKAAKGYVPYQDLESKQMLSGFLDKPDLFIDHIRRFTNSLTTQMVFGFRTTSIHDENLKRLYHCVEKWSEVVGSSTAAILDVYPRLRNLGFISPGKRHAEALHKEESKLYVGHWMDAKKRVLQGTAKPCFCMGIVESQKGLGFSDELAAYISGSALEAGSDTTAATLTGFMQAMVIHPFVQEKAREELDRICGTERLPNIDDWDDMPYIRACVKESLRWMPTAIMGLPHAVTQDDEYMGYKIPKGAGVMLNVWAINMDEKRWNDPREFQPLRYVGDDQNSTESAMNSDPSKRDHFVFGAGRRLCQGMHIADRSLFLSISRLLWAFNLDRACDSDGEEIVPDADDLTPGFLVQPKPFPAKITPRSEAHADVVRREWEACQKLLDEDKQWLEVPHGMVFESLVSSDLKD</sequence>
<keyword evidence="3" id="KW-0560">Oxidoreductase</keyword>
<feature type="binding site" description="axial binding residue" evidence="6">
    <location>
        <position position="755"/>
    </location>
    <ligand>
        <name>heme</name>
        <dbReference type="ChEBI" id="CHEBI:30413"/>
    </ligand>
    <ligandPart>
        <name>Fe</name>
        <dbReference type="ChEBI" id="CHEBI:18248"/>
    </ligandPart>
</feature>
<dbReference type="SUPFAM" id="SSF47113">
    <property type="entry name" value="Histone-fold"/>
    <property type="match status" value="1"/>
</dbReference>
<evidence type="ECO:0000259" key="8">
    <source>
        <dbReference type="Pfam" id="PF00125"/>
    </source>
</evidence>
<comment type="caution">
    <text evidence="9">The sequence shown here is derived from an EMBL/GenBank/DDBJ whole genome shotgun (WGS) entry which is preliminary data.</text>
</comment>
<keyword evidence="10" id="KW-1185">Reference proteome</keyword>
<feature type="region of interest" description="Disordered" evidence="7">
    <location>
        <begin position="350"/>
        <end position="377"/>
    </location>
</feature>
<dbReference type="InterPro" id="IPR002401">
    <property type="entry name" value="Cyt_P450_E_grp-I"/>
</dbReference>
<dbReference type="InterPro" id="IPR007125">
    <property type="entry name" value="H2A/H2B/H3"/>
</dbReference>
<keyword evidence="4 6" id="KW-0408">Iron</keyword>
<dbReference type="InterPro" id="IPR050364">
    <property type="entry name" value="Cytochrome_P450_fung"/>
</dbReference>
<evidence type="ECO:0000256" key="4">
    <source>
        <dbReference type="ARBA" id="ARBA00023004"/>
    </source>
</evidence>
<feature type="compositionally biased region" description="Low complexity" evidence="7">
    <location>
        <begin position="8"/>
        <end position="17"/>
    </location>
</feature>
<proteinExistence type="inferred from homology"/>
<gene>
    <name evidence="9" type="ORF">CkaCkLH20_11099</name>
</gene>
<evidence type="ECO:0000256" key="5">
    <source>
        <dbReference type="ARBA" id="ARBA00023033"/>
    </source>
</evidence>